<dbReference type="PROSITE" id="PS00463">
    <property type="entry name" value="ZN2_CY6_FUNGAL_1"/>
    <property type="match status" value="1"/>
</dbReference>
<keyword evidence="8" id="KW-0732">Signal</keyword>
<dbReference type="CDD" id="cd12148">
    <property type="entry name" value="fungal_TF_MHR"/>
    <property type="match status" value="1"/>
</dbReference>
<name>A0A484FQE5_COLOR</name>
<dbReference type="Proteomes" id="UP000014480">
    <property type="component" value="Unassembled WGS sequence"/>
</dbReference>
<dbReference type="SMART" id="SM00066">
    <property type="entry name" value="GAL4"/>
    <property type="match status" value="1"/>
</dbReference>
<feature type="compositionally biased region" description="Polar residues" evidence="7">
    <location>
        <begin position="224"/>
        <end position="233"/>
    </location>
</feature>
<dbReference type="InterPro" id="IPR036864">
    <property type="entry name" value="Zn2-C6_fun-type_DNA-bd_sf"/>
</dbReference>
<dbReference type="InterPro" id="IPR007219">
    <property type="entry name" value="XnlR_reg_dom"/>
</dbReference>
<dbReference type="Pfam" id="PF04082">
    <property type="entry name" value="Fungal_trans"/>
    <property type="match status" value="1"/>
</dbReference>
<dbReference type="PANTHER" id="PTHR46910:SF37">
    <property type="entry name" value="ZN(II)2CYS6 TRANSCRIPTION FACTOR (EUROFUNG)"/>
    <property type="match status" value="1"/>
</dbReference>
<dbReference type="InterPro" id="IPR050987">
    <property type="entry name" value="AtrR-like"/>
</dbReference>
<feature type="region of interest" description="Disordered" evidence="7">
    <location>
        <begin position="106"/>
        <end position="157"/>
    </location>
</feature>
<keyword evidence="5" id="KW-0804">Transcription</keyword>
<dbReference type="EMBL" id="AMCV02000017">
    <property type="protein sequence ID" value="TDZ20669.1"/>
    <property type="molecule type" value="Genomic_DNA"/>
</dbReference>
<feature type="chain" id="PRO_5019761392" evidence="8">
    <location>
        <begin position="25"/>
        <end position="906"/>
    </location>
</feature>
<evidence type="ECO:0000256" key="6">
    <source>
        <dbReference type="ARBA" id="ARBA00023242"/>
    </source>
</evidence>
<feature type="domain" description="Zn(2)-C6 fungal-type" evidence="9">
    <location>
        <begin position="158"/>
        <end position="188"/>
    </location>
</feature>
<reference evidence="11" key="1">
    <citation type="journal article" date="2013" name="New Phytol.">
        <title>Comparative genomic and transcriptomic analyses reveal the hemibiotrophic stage shift of Colletotrichum fungi.</title>
        <authorList>
            <person name="Gan P."/>
            <person name="Ikeda K."/>
            <person name="Irieda H."/>
            <person name="Narusaka M."/>
            <person name="O'Connell R.J."/>
            <person name="Narusaka Y."/>
            <person name="Takano Y."/>
            <person name="Kubo Y."/>
            <person name="Shirasu K."/>
        </authorList>
    </citation>
    <scope>NUCLEOTIDE SEQUENCE [LARGE SCALE GENOMIC DNA]</scope>
    <source>
        <strain evidence="11">104-T / ATCC 96160 / CBS 514.97 / LARS 414 / MAFF 240422</strain>
    </source>
</reference>
<feature type="signal peptide" evidence="8">
    <location>
        <begin position="1"/>
        <end position="24"/>
    </location>
</feature>
<feature type="region of interest" description="Disordered" evidence="7">
    <location>
        <begin position="224"/>
        <end position="243"/>
    </location>
</feature>
<keyword evidence="6" id="KW-0539">Nucleus</keyword>
<dbReference type="SMART" id="SM00906">
    <property type="entry name" value="Fungal_trans"/>
    <property type="match status" value="1"/>
</dbReference>
<comment type="subcellular location">
    <subcellularLocation>
        <location evidence="1">Nucleus</location>
    </subcellularLocation>
</comment>
<evidence type="ECO:0000256" key="2">
    <source>
        <dbReference type="ARBA" id="ARBA00022723"/>
    </source>
</evidence>
<dbReference type="GO" id="GO:0005634">
    <property type="term" value="C:nucleus"/>
    <property type="evidence" value="ECO:0007669"/>
    <property type="project" value="UniProtKB-SubCell"/>
</dbReference>
<dbReference type="Gene3D" id="4.10.240.10">
    <property type="entry name" value="Zn(2)-C6 fungal-type DNA-binding domain"/>
    <property type="match status" value="1"/>
</dbReference>
<organism evidence="10 11">
    <name type="scientific">Colletotrichum orbiculare (strain 104-T / ATCC 96160 / CBS 514.97 / LARS 414 / MAFF 240422)</name>
    <name type="common">Cucumber anthracnose fungus</name>
    <name type="synonym">Colletotrichum lagenarium</name>
    <dbReference type="NCBI Taxonomy" id="1213857"/>
    <lineage>
        <taxon>Eukaryota</taxon>
        <taxon>Fungi</taxon>
        <taxon>Dikarya</taxon>
        <taxon>Ascomycota</taxon>
        <taxon>Pezizomycotina</taxon>
        <taxon>Sordariomycetes</taxon>
        <taxon>Hypocreomycetidae</taxon>
        <taxon>Glomerellales</taxon>
        <taxon>Glomerellaceae</taxon>
        <taxon>Colletotrichum</taxon>
        <taxon>Colletotrichum orbiculare species complex</taxon>
    </lineage>
</organism>
<dbReference type="GO" id="GO:0003677">
    <property type="term" value="F:DNA binding"/>
    <property type="evidence" value="ECO:0007669"/>
    <property type="project" value="UniProtKB-KW"/>
</dbReference>
<evidence type="ECO:0000256" key="3">
    <source>
        <dbReference type="ARBA" id="ARBA00023015"/>
    </source>
</evidence>
<dbReference type="InterPro" id="IPR001138">
    <property type="entry name" value="Zn2Cys6_DnaBD"/>
</dbReference>
<feature type="compositionally biased region" description="Low complexity" evidence="7">
    <location>
        <begin position="259"/>
        <end position="300"/>
    </location>
</feature>
<evidence type="ECO:0000256" key="8">
    <source>
        <dbReference type="SAM" id="SignalP"/>
    </source>
</evidence>
<feature type="region of interest" description="Disordered" evidence="7">
    <location>
        <begin position="259"/>
        <end position="304"/>
    </location>
</feature>
<evidence type="ECO:0000256" key="7">
    <source>
        <dbReference type="SAM" id="MobiDB-lite"/>
    </source>
</evidence>
<comment type="caution">
    <text evidence="10">The sequence shown here is derived from an EMBL/GenBank/DDBJ whole genome shotgun (WGS) entry which is preliminary data.</text>
</comment>
<reference evidence="11" key="2">
    <citation type="journal article" date="2019" name="Mol. Plant Microbe Interact.">
        <title>Genome sequence resources for four phytopathogenic fungi from the Colletotrichum orbiculare species complex.</title>
        <authorList>
            <person name="Gan P."/>
            <person name="Tsushima A."/>
            <person name="Narusaka M."/>
            <person name="Narusaka Y."/>
            <person name="Takano Y."/>
            <person name="Kubo Y."/>
            <person name="Shirasu K."/>
        </authorList>
    </citation>
    <scope>GENOME REANNOTATION</scope>
    <source>
        <strain evidence="11">104-T / ATCC 96160 / CBS 514.97 / LARS 414 / MAFF 240422</strain>
    </source>
</reference>
<dbReference type="PANTHER" id="PTHR46910">
    <property type="entry name" value="TRANSCRIPTION FACTOR PDR1"/>
    <property type="match status" value="1"/>
</dbReference>
<dbReference type="GO" id="GO:0006351">
    <property type="term" value="P:DNA-templated transcription"/>
    <property type="evidence" value="ECO:0007669"/>
    <property type="project" value="InterPro"/>
</dbReference>
<dbReference type="SUPFAM" id="SSF57701">
    <property type="entry name" value="Zn2/Cys6 DNA-binding domain"/>
    <property type="match status" value="1"/>
</dbReference>
<gene>
    <name evidence="10" type="ORF">Cob_v006548</name>
</gene>
<dbReference type="GO" id="GO:0000981">
    <property type="term" value="F:DNA-binding transcription factor activity, RNA polymerase II-specific"/>
    <property type="evidence" value="ECO:0007669"/>
    <property type="project" value="InterPro"/>
</dbReference>
<proteinExistence type="predicted"/>
<dbReference type="GO" id="GO:0008270">
    <property type="term" value="F:zinc ion binding"/>
    <property type="evidence" value="ECO:0007669"/>
    <property type="project" value="InterPro"/>
</dbReference>
<evidence type="ECO:0000259" key="9">
    <source>
        <dbReference type="PROSITE" id="PS50048"/>
    </source>
</evidence>
<sequence>MLPYSAFLYLISILGRHLLRTVSTSSVSSSPSPPHNCILCSSVEYEQRTSRATAALPESNEGQIEVAFTSCRRPPFWTVSAPSEEATHKARGRRFERVQQTFRSRSQRLPVLLTPRQARGKARTKKGMEQSPEAQLSPPDGHAANRGSDALPRPRPLACTPCRRRKIRCDHRAPICSNCVRYGLECVWPEGRRSSGRRQRPLYEDVVSRLAQMEKLVEELQTTKPETGATPPQNHDGGAPTVSPLATTAAATANATTSVSATTSASASQSPLSRRKASSASPSSGNPDTYPSPPSATSSTGARPYYVGAPNEQVVAAAGACSLLSPQGVAQIESLIGDSRFSSALNALQPKLLVTSPQPYLEPQDMDHPLPPNHVIMDCVNDYMQTMNAGIKLFQEHEIRAALRSYFHGQAPADPGWRMAVNSIIAHTLRKRNRMRNKDEYEKYIHNALGMIPNVILRTPTPLTIGSLLSIILYYNFVSENHVALTLMGLTVQLLLMAGYHRPEPDPMFAEPSSLNPSEHLHRRRLFWQAYVLDHDLMLRIGKPPLISDDFLLDLPEEHPADGYSMYYYPNNVILNFFLQQVRLAQIQGKISSALYSRSGVPPTELEAEIKKLDMELQEWRESIPEMIHPERVEALLDGDYHRMVCLTTMHFTYFQLVVAIHSAAFRLPALEDQEGMETGDIGPSLALCVSASRAAISLLNYHQVEHPYTPYLLYQVAWSVDILFVNILQNKTSPRARRDLDLIRTVISFFEKYDPGHQAVISYQIIKVIADVAASVLANTPTLPPHMLPITTSRPGPMQAPPPPAAVGVSPTSMVMTPGSQMGFPSRNGSINGNGDVLGGLNSLSMSDAQQPAGFVEMGGMTPGAPDGQFFAGGLMDMADWRLPLDYQPELWQYDNVLDGRFNQS</sequence>
<protein>
    <submittedName>
        <fullName evidence="10">Transcriptional regulatory protein</fullName>
    </submittedName>
</protein>
<keyword evidence="2" id="KW-0479">Metal-binding</keyword>
<dbReference type="OrthoDB" id="4116913at2759"/>
<keyword evidence="4" id="KW-0238">DNA-binding</keyword>
<accession>A0A484FQE5</accession>
<keyword evidence="11" id="KW-1185">Reference proteome</keyword>
<evidence type="ECO:0000256" key="5">
    <source>
        <dbReference type="ARBA" id="ARBA00023163"/>
    </source>
</evidence>
<dbReference type="AlphaFoldDB" id="A0A484FQE5"/>
<dbReference type="STRING" id="1213857.A0A484FQE5"/>
<dbReference type="CDD" id="cd00067">
    <property type="entry name" value="GAL4"/>
    <property type="match status" value="1"/>
</dbReference>
<evidence type="ECO:0000313" key="10">
    <source>
        <dbReference type="EMBL" id="TDZ20669.1"/>
    </source>
</evidence>
<keyword evidence="3" id="KW-0805">Transcription regulation</keyword>
<evidence type="ECO:0000256" key="4">
    <source>
        <dbReference type="ARBA" id="ARBA00023125"/>
    </source>
</evidence>
<dbReference type="PROSITE" id="PS50048">
    <property type="entry name" value="ZN2_CY6_FUNGAL_2"/>
    <property type="match status" value="1"/>
</dbReference>
<evidence type="ECO:0000313" key="11">
    <source>
        <dbReference type="Proteomes" id="UP000014480"/>
    </source>
</evidence>
<evidence type="ECO:0000256" key="1">
    <source>
        <dbReference type="ARBA" id="ARBA00004123"/>
    </source>
</evidence>
<dbReference type="Pfam" id="PF00172">
    <property type="entry name" value="Zn_clus"/>
    <property type="match status" value="1"/>
</dbReference>